<dbReference type="Pfam" id="PF00400">
    <property type="entry name" value="WD40"/>
    <property type="match status" value="6"/>
</dbReference>
<evidence type="ECO:0000256" key="2">
    <source>
        <dbReference type="SAM" id="MobiDB-lite"/>
    </source>
</evidence>
<dbReference type="InterPro" id="IPR015943">
    <property type="entry name" value="WD40/YVTN_repeat-like_dom_sf"/>
</dbReference>
<dbReference type="AlphaFoldDB" id="A0A8X7WEF9"/>
<protein>
    <submittedName>
        <fullName evidence="3">Uncharacterized protein</fullName>
    </submittedName>
</protein>
<dbReference type="SMART" id="SM00320">
    <property type="entry name" value="WD40"/>
    <property type="match status" value="7"/>
</dbReference>
<dbReference type="Proteomes" id="UP000886595">
    <property type="component" value="Unassembled WGS sequence"/>
</dbReference>
<reference evidence="3 4" key="1">
    <citation type="submission" date="2020-02" db="EMBL/GenBank/DDBJ databases">
        <authorList>
            <person name="Ma Q."/>
            <person name="Huang Y."/>
            <person name="Song X."/>
            <person name="Pei D."/>
        </authorList>
    </citation>
    <scope>NUCLEOTIDE SEQUENCE [LARGE SCALE GENOMIC DNA]</scope>
    <source>
        <strain evidence="3">Sxm20200214</strain>
        <tissue evidence="3">Leaf</tissue>
    </source>
</reference>
<sequence>MVRSIQEGVLMMSSSSSSSSTTTSNNGTDSDDSLSPSASSKSFVLTTLPPPTTTGAYKPLAVLSAHVGSVSSLALCGEFLLSASQGKDIIVWQQPDLKIFAKFGQGEGSVKALVSVGSKVFTAHQDSRIRVWRVSRRSSENAFRLVDTLPTTKDYLGKFMKQSNYVQTRRNHKRLWIEHADTISCLAVHAGIIYSGSWDKTLKVWRLSDLKCLESIKAHDDAINGLVAGEGRVYSASADGKIKIWGKEKRKKVDSSLSSSASSWSHVLKATLEGHADVSVNSVVVSGEGKWVYGGGSDGFVMGWEKSEKGGDFEEWRLGFEMRGHKMAVLCMCVVGDVVCSGSADKSIGLWKREESGRLCKFGVIQGHEGPVKCLQASPNNVGAGFMLYSGSLDKSIRVWWVSKQDSVEEEKKKTSFKTLLMQHV</sequence>
<dbReference type="FunFam" id="2.130.10.10:FF:000775">
    <property type="entry name" value="BnaA09g28200D protein"/>
    <property type="match status" value="1"/>
</dbReference>
<feature type="repeat" description="WD" evidence="1">
    <location>
        <begin position="216"/>
        <end position="255"/>
    </location>
</feature>
<feature type="region of interest" description="Disordered" evidence="2">
    <location>
        <begin position="13"/>
        <end position="42"/>
    </location>
</feature>
<evidence type="ECO:0000313" key="4">
    <source>
        <dbReference type="Proteomes" id="UP000886595"/>
    </source>
</evidence>
<evidence type="ECO:0000256" key="1">
    <source>
        <dbReference type="PROSITE-ProRule" id="PRU00221"/>
    </source>
</evidence>
<accession>A0A8X7WEF9</accession>
<dbReference type="PROSITE" id="PS50294">
    <property type="entry name" value="WD_REPEATS_REGION"/>
    <property type="match status" value="1"/>
</dbReference>
<gene>
    <name evidence="3" type="ORF">Bca52824_000399</name>
</gene>
<name>A0A8X7WEF9_BRACI</name>
<dbReference type="PANTHER" id="PTHR22844:SF340">
    <property type="entry name" value="OS01G0946100 PROTEIN"/>
    <property type="match status" value="1"/>
</dbReference>
<dbReference type="InterPro" id="IPR036322">
    <property type="entry name" value="WD40_repeat_dom_sf"/>
</dbReference>
<dbReference type="SUPFAM" id="SSF50978">
    <property type="entry name" value="WD40 repeat-like"/>
    <property type="match status" value="1"/>
</dbReference>
<dbReference type="InterPro" id="IPR001680">
    <property type="entry name" value="WD40_rpt"/>
</dbReference>
<dbReference type="InterPro" id="IPR045182">
    <property type="entry name" value="JINGUBANG-like"/>
</dbReference>
<proteinExistence type="predicted"/>
<dbReference type="PANTHER" id="PTHR22844">
    <property type="entry name" value="F-BOX AND WD40 DOMAIN PROTEIN"/>
    <property type="match status" value="1"/>
</dbReference>
<organism evidence="3 4">
    <name type="scientific">Brassica carinata</name>
    <name type="common">Ethiopian mustard</name>
    <name type="synonym">Abyssinian cabbage</name>
    <dbReference type="NCBI Taxonomy" id="52824"/>
    <lineage>
        <taxon>Eukaryota</taxon>
        <taxon>Viridiplantae</taxon>
        <taxon>Streptophyta</taxon>
        <taxon>Embryophyta</taxon>
        <taxon>Tracheophyta</taxon>
        <taxon>Spermatophyta</taxon>
        <taxon>Magnoliopsida</taxon>
        <taxon>eudicotyledons</taxon>
        <taxon>Gunneridae</taxon>
        <taxon>Pentapetalae</taxon>
        <taxon>rosids</taxon>
        <taxon>malvids</taxon>
        <taxon>Brassicales</taxon>
        <taxon>Brassicaceae</taxon>
        <taxon>Brassiceae</taxon>
        <taxon>Brassica</taxon>
    </lineage>
</organism>
<dbReference type="PROSITE" id="PS50082">
    <property type="entry name" value="WD_REPEATS_2"/>
    <property type="match status" value="3"/>
</dbReference>
<dbReference type="Gene3D" id="2.130.10.10">
    <property type="entry name" value="YVTN repeat-like/Quinoprotein amine dehydrogenase"/>
    <property type="match status" value="3"/>
</dbReference>
<comment type="caution">
    <text evidence="3">The sequence shown here is derived from an EMBL/GenBank/DDBJ whole genome shotgun (WGS) entry which is preliminary data.</text>
</comment>
<feature type="repeat" description="WD" evidence="1">
    <location>
        <begin position="176"/>
        <end position="215"/>
    </location>
</feature>
<dbReference type="OrthoDB" id="674604at2759"/>
<dbReference type="EMBL" id="JAAMPC010000001">
    <property type="protein sequence ID" value="KAG2329219.1"/>
    <property type="molecule type" value="Genomic_DNA"/>
</dbReference>
<keyword evidence="4" id="KW-1185">Reference proteome</keyword>
<evidence type="ECO:0000313" key="3">
    <source>
        <dbReference type="EMBL" id="KAG2329219.1"/>
    </source>
</evidence>
<keyword evidence="1" id="KW-0853">WD repeat</keyword>
<feature type="repeat" description="WD" evidence="1">
    <location>
        <begin position="365"/>
        <end position="410"/>
    </location>
</feature>